<reference evidence="2 3" key="1">
    <citation type="journal article" date="2018" name="BMC Genomics">
        <title>Genomic comparison of Trypanosoma conorhini and Trypanosoma rangeli to Trypanosoma cruzi strains of high and low virulence.</title>
        <authorList>
            <person name="Bradwell K.R."/>
            <person name="Koparde V.N."/>
            <person name="Matveyev A.V."/>
            <person name="Serrano M.G."/>
            <person name="Alves J.M."/>
            <person name="Parikh H."/>
            <person name="Huang B."/>
            <person name="Lee V."/>
            <person name="Espinosa-Alvarez O."/>
            <person name="Ortiz P.A."/>
            <person name="Costa-Martins A.G."/>
            <person name="Teixeira M.M."/>
            <person name="Buck G.A."/>
        </authorList>
    </citation>
    <scope>NUCLEOTIDE SEQUENCE [LARGE SCALE GENOMIC DNA]</scope>
    <source>
        <strain evidence="2 3">025E</strain>
    </source>
</reference>
<proteinExistence type="predicted"/>
<accession>A0A422NAF6</accession>
<dbReference type="InterPro" id="IPR057680">
    <property type="entry name" value="DUF7920"/>
</dbReference>
<protein>
    <submittedName>
        <fullName evidence="2">Dynein heavy chain, cytosolic</fullName>
    </submittedName>
</protein>
<comment type="caution">
    <text evidence="2">The sequence shown here is derived from an EMBL/GenBank/DDBJ whole genome shotgun (WGS) entry which is preliminary data.</text>
</comment>
<dbReference type="RefSeq" id="XP_029224651.1">
    <property type="nucleotide sequence ID" value="XM_029375246.1"/>
</dbReference>
<keyword evidence="3" id="KW-1185">Reference proteome</keyword>
<evidence type="ECO:0000313" key="3">
    <source>
        <dbReference type="Proteomes" id="UP000284403"/>
    </source>
</evidence>
<feature type="domain" description="DUF7920" evidence="1">
    <location>
        <begin position="1"/>
        <end position="151"/>
    </location>
</feature>
<dbReference type="EMBL" id="MKKU01000772">
    <property type="protein sequence ID" value="RNF02445.1"/>
    <property type="molecule type" value="Genomic_DNA"/>
</dbReference>
<organism evidence="2 3">
    <name type="scientific">Trypanosoma conorhini</name>
    <dbReference type="NCBI Taxonomy" id="83891"/>
    <lineage>
        <taxon>Eukaryota</taxon>
        <taxon>Discoba</taxon>
        <taxon>Euglenozoa</taxon>
        <taxon>Kinetoplastea</taxon>
        <taxon>Metakinetoplastina</taxon>
        <taxon>Trypanosomatida</taxon>
        <taxon>Trypanosomatidae</taxon>
        <taxon>Trypanosoma</taxon>
    </lineage>
</organism>
<evidence type="ECO:0000313" key="2">
    <source>
        <dbReference type="EMBL" id="RNF02445.1"/>
    </source>
</evidence>
<dbReference type="Proteomes" id="UP000284403">
    <property type="component" value="Unassembled WGS sequence"/>
</dbReference>
<gene>
    <name evidence="2" type="ORF">Tco025E_08396</name>
</gene>
<evidence type="ECO:0000259" key="1">
    <source>
        <dbReference type="Pfam" id="PF25536"/>
    </source>
</evidence>
<dbReference type="Pfam" id="PF25536">
    <property type="entry name" value="DUF7920"/>
    <property type="match status" value="1"/>
</dbReference>
<dbReference type="OrthoDB" id="277779at2759"/>
<dbReference type="GeneID" id="40322007"/>
<sequence>MLVRFGVPGEDVALYGGGAGDSWRAAVPRRVLCVWRDTLRALPAGGAAALHDYLSAAGYTACFAAVLRESGHLVDYGPCEALKFFALTRRGAASGAGLCVDPASSMAALRSFGLSVVAPRPAVELASDEYAALREEVARRRNCKGAVMYGY</sequence>
<feature type="non-terminal residue" evidence="2">
    <location>
        <position position="151"/>
    </location>
</feature>
<name>A0A422NAF6_9TRYP</name>
<dbReference type="AlphaFoldDB" id="A0A422NAF6"/>